<dbReference type="Gene3D" id="1.10.10.60">
    <property type="entry name" value="Homeodomain-like"/>
    <property type="match status" value="1"/>
</dbReference>
<evidence type="ECO:0000256" key="4">
    <source>
        <dbReference type="PROSITE-ProRule" id="PRU00335"/>
    </source>
</evidence>
<dbReference type="OrthoDB" id="9798857at2"/>
<sequence length="211" mass="22213">MRKSREEAARTRERIIAAAGQEFRRNGIAATGLAGLMSAAGLTHGGFYKHFTSKDELVAEACGKSINGVLDDLVERVAQEPPERRLAAFLASYLSVAHRDTPENGCGLAALGSELGRAGDATRAATTRAFERMADIIVRYLPDPQAPDARARARTIMAALVGTVAMARAIDDPALSDRLLEDARKSLADMAAAAHQAGTNEAGANQAGKNG</sequence>
<gene>
    <name evidence="7" type="ORF">CAL26_12675</name>
</gene>
<dbReference type="SUPFAM" id="SSF46689">
    <property type="entry name" value="Homeodomain-like"/>
    <property type="match status" value="1"/>
</dbReference>
<dbReference type="PROSITE" id="PS50977">
    <property type="entry name" value="HTH_TETR_2"/>
    <property type="match status" value="1"/>
</dbReference>
<dbReference type="SUPFAM" id="SSF48498">
    <property type="entry name" value="Tetracyclin repressor-like, C-terminal domain"/>
    <property type="match status" value="1"/>
</dbReference>
<evidence type="ECO:0000313" key="8">
    <source>
        <dbReference type="Proteomes" id="UP000216857"/>
    </source>
</evidence>
<dbReference type="AlphaFoldDB" id="A0A261R0J0"/>
<dbReference type="PRINTS" id="PR00455">
    <property type="entry name" value="HTHTETR"/>
</dbReference>
<dbReference type="Pfam" id="PF00440">
    <property type="entry name" value="TetR_N"/>
    <property type="match status" value="1"/>
</dbReference>
<reference evidence="7" key="1">
    <citation type="submission" date="2017-05" db="EMBL/GenBank/DDBJ databases">
        <title>Complete and WGS of Bordetella genogroups.</title>
        <authorList>
            <person name="Spilker T."/>
            <person name="Lipuma J."/>
        </authorList>
    </citation>
    <scope>NUCLEOTIDE SEQUENCE</scope>
    <source>
        <strain evidence="7">AU21707</strain>
    </source>
</reference>
<dbReference type="InterPro" id="IPR054156">
    <property type="entry name" value="YxaF_TetR_C"/>
</dbReference>
<proteinExistence type="predicted"/>
<dbReference type="InterPro" id="IPR036271">
    <property type="entry name" value="Tet_transcr_reg_TetR-rel_C_sf"/>
</dbReference>
<dbReference type="GO" id="GO:0003677">
    <property type="term" value="F:DNA binding"/>
    <property type="evidence" value="ECO:0007669"/>
    <property type="project" value="UniProtKB-UniRule"/>
</dbReference>
<comment type="caution">
    <text evidence="7">The sequence shown here is derived from an EMBL/GenBank/DDBJ whole genome shotgun (WGS) entry which is preliminary data.</text>
</comment>
<dbReference type="RefSeq" id="WP_094847251.1">
    <property type="nucleotide sequence ID" value="NZ_NEVJ01000003.1"/>
</dbReference>
<evidence type="ECO:0000256" key="3">
    <source>
        <dbReference type="ARBA" id="ARBA00023163"/>
    </source>
</evidence>
<keyword evidence="2 4" id="KW-0238">DNA-binding</keyword>
<dbReference type="Proteomes" id="UP000216857">
    <property type="component" value="Unassembled WGS sequence"/>
</dbReference>
<feature type="DNA-binding region" description="H-T-H motif" evidence="4">
    <location>
        <begin position="32"/>
        <end position="51"/>
    </location>
</feature>
<dbReference type="PANTHER" id="PTHR47506">
    <property type="entry name" value="TRANSCRIPTIONAL REGULATORY PROTEIN"/>
    <property type="match status" value="1"/>
</dbReference>
<evidence type="ECO:0000259" key="6">
    <source>
        <dbReference type="PROSITE" id="PS50977"/>
    </source>
</evidence>
<feature type="region of interest" description="Disordered" evidence="5">
    <location>
        <begin position="190"/>
        <end position="211"/>
    </location>
</feature>
<evidence type="ECO:0000256" key="1">
    <source>
        <dbReference type="ARBA" id="ARBA00023015"/>
    </source>
</evidence>
<dbReference type="InterPro" id="IPR001647">
    <property type="entry name" value="HTH_TetR"/>
</dbReference>
<feature type="compositionally biased region" description="Polar residues" evidence="5">
    <location>
        <begin position="197"/>
        <end position="211"/>
    </location>
</feature>
<dbReference type="InterPro" id="IPR009057">
    <property type="entry name" value="Homeodomain-like_sf"/>
</dbReference>
<feature type="domain" description="HTH tetR-type" evidence="6">
    <location>
        <begin position="9"/>
        <end position="69"/>
    </location>
</feature>
<accession>A0A261R0J0</accession>
<dbReference type="PANTHER" id="PTHR47506:SF7">
    <property type="entry name" value="TRANSCRIPTIONAL REGULATORY PROTEIN"/>
    <property type="match status" value="1"/>
</dbReference>
<keyword evidence="1" id="KW-0805">Transcription regulation</keyword>
<dbReference type="Pfam" id="PF21993">
    <property type="entry name" value="TetR_C_13_2"/>
    <property type="match status" value="1"/>
</dbReference>
<organism evidence="7 8">
    <name type="scientific">Bordetella genomosp. 9</name>
    <dbReference type="NCBI Taxonomy" id="1416803"/>
    <lineage>
        <taxon>Bacteria</taxon>
        <taxon>Pseudomonadati</taxon>
        <taxon>Pseudomonadota</taxon>
        <taxon>Betaproteobacteria</taxon>
        <taxon>Burkholderiales</taxon>
        <taxon>Alcaligenaceae</taxon>
        <taxon>Bordetella</taxon>
    </lineage>
</organism>
<evidence type="ECO:0000256" key="5">
    <source>
        <dbReference type="SAM" id="MobiDB-lite"/>
    </source>
</evidence>
<protein>
    <recommendedName>
        <fullName evidence="6">HTH tetR-type domain-containing protein</fullName>
    </recommendedName>
</protein>
<keyword evidence="3" id="KW-0804">Transcription</keyword>
<dbReference type="EMBL" id="NEVJ01000003">
    <property type="protein sequence ID" value="OZI18565.1"/>
    <property type="molecule type" value="Genomic_DNA"/>
</dbReference>
<keyword evidence="8" id="KW-1185">Reference proteome</keyword>
<dbReference type="Gene3D" id="1.10.357.10">
    <property type="entry name" value="Tetracycline Repressor, domain 2"/>
    <property type="match status" value="1"/>
</dbReference>
<name>A0A261R0J0_9BORD</name>
<evidence type="ECO:0000313" key="7">
    <source>
        <dbReference type="EMBL" id="OZI18565.1"/>
    </source>
</evidence>
<evidence type="ECO:0000256" key="2">
    <source>
        <dbReference type="ARBA" id="ARBA00023125"/>
    </source>
</evidence>